<feature type="region of interest" description="Disordered" evidence="1">
    <location>
        <begin position="21"/>
        <end position="77"/>
    </location>
</feature>
<gene>
    <name evidence="2" type="ORF">FSB_LOCUS23052</name>
</gene>
<name>A0A2N9G6X0_FAGSY</name>
<feature type="compositionally biased region" description="Basic and acidic residues" evidence="1">
    <location>
        <begin position="53"/>
        <end position="65"/>
    </location>
</feature>
<organism evidence="2">
    <name type="scientific">Fagus sylvatica</name>
    <name type="common">Beechnut</name>
    <dbReference type="NCBI Taxonomy" id="28930"/>
    <lineage>
        <taxon>Eukaryota</taxon>
        <taxon>Viridiplantae</taxon>
        <taxon>Streptophyta</taxon>
        <taxon>Embryophyta</taxon>
        <taxon>Tracheophyta</taxon>
        <taxon>Spermatophyta</taxon>
        <taxon>Magnoliopsida</taxon>
        <taxon>eudicotyledons</taxon>
        <taxon>Gunneridae</taxon>
        <taxon>Pentapetalae</taxon>
        <taxon>rosids</taxon>
        <taxon>fabids</taxon>
        <taxon>Fagales</taxon>
        <taxon>Fagaceae</taxon>
        <taxon>Fagus</taxon>
    </lineage>
</organism>
<dbReference type="AlphaFoldDB" id="A0A2N9G6X0"/>
<proteinExistence type="predicted"/>
<reference evidence="2" key="1">
    <citation type="submission" date="2018-02" db="EMBL/GenBank/DDBJ databases">
        <authorList>
            <person name="Cohen D.B."/>
            <person name="Kent A.D."/>
        </authorList>
    </citation>
    <scope>NUCLEOTIDE SEQUENCE</scope>
</reference>
<dbReference type="EMBL" id="OIVN01001546">
    <property type="protein sequence ID" value="SPC95170.1"/>
    <property type="molecule type" value="Genomic_DNA"/>
</dbReference>
<feature type="compositionally biased region" description="Low complexity" evidence="1">
    <location>
        <begin position="66"/>
        <end position="77"/>
    </location>
</feature>
<feature type="compositionally biased region" description="Low complexity" evidence="1">
    <location>
        <begin position="28"/>
        <end position="52"/>
    </location>
</feature>
<evidence type="ECO:0000313" key="2">
    <source>
        <dbReference type="EMBL" id="SPC95170.1"/>
    </source>
</evidence>
<accession>A0A2N9G6X0</accession>
<protein>
    <submittedName>
        <fullName evidence="2">Uncharacterized protein</fullName>
    </submittedName>
</protein>
<sequence length="77" mass="7934">MFQRSKGKTMKWGTLLKDIKEKVGLTQSPSSTTSPASSSATSSASAAAATGGADDHNARSTRWRDSSSSSPSRTALG</sequence>
<evidence type="ECO:0000256" key="1">
    <source>
        <dbReference type="SAM" id="MobiDB-lite"/>
    </source>
</evidence>